<feature type="compositionally biased region" description="Basic residues" evidence="1">
    <location>
        <begin position="134"/>
        <end position="144"/>
    </location>
</feature>
<evidence type="ECO:0000256" key="1">
    <source>
        <dbReference type="SAM" id="MobiDB-lite"/>
    </source>
</evidence>
<evidence type="ECO:0000259" key="2">
    <source>
        <dbReference type="PROSITE" id="PS50055"/>
    </source>
</evidence>
<reference evidence="5" key="1">
    <citation type="submission" date="2022-11" db="UniProtKB">
        <authorList>
            <consortium name="WormBaseParasite"/>
        </authorList>
    </citation>
    <scope>IDENTIFICATION</scope>
</reference>
<dbReference type="Pfam" id="PF00102">
    <property type="entry name" value="Y_phosphatase"/>
    <property type="match status" value="1"/>
</dbReference>
<organism evidence="4 5">
    <name type="scientific">Panagrolaimus superbus</name>
    <dbReference type="NCBI Taxonomy" id="310955"/>
    <lineage>
        <taxon>Eukaryota</taxon>
        <taxon>Metazoa</taxon>
        <taxon>Ecdysozoa</taxon>
        <taxon>Nematoda</taxon>
        <taxon>Chromadorea</taxon>
        <taxon>Rhabditida</taxon>
        <taxon>Tylenchina</taxon>
        <taxon>Panagrolaimomorpha</taxon>
        <taxon>Panagrolaimoidea</taxon>
        <taxon>Panagrolaimidae</taxon>
        <taxon>Panagrolaimus</taxon>
    </lineage>
</organism>
<proteinExistence type="predicted"/>
<dbReference type="InterPro" id="IPR000242">
    <property type="entry name" value="PTP_cat"/>
</dbReference>
<protein>
    <submittedName>
        <fullName evidence="5">Uncharacterized protein</fullName>
    </submittedName>
</protein>
<dbReference type="SUPFAM" id="SSF52799">
    <property type="entry name" value="(Phosphotyrosine protein) phosphatases II"/>
    <property type="match status" value="1"/>
</dbReference>
<feature type="compositionally biased region" description="Polar residues" evidence="1">
    <location>
        <begin position="182"/>
        <end position="206"/>
    </location>
</feature>
<feature type="compositionally biased region" description="Basic and acidic residues" evidence="1">
    <location>
        <begin position="289"/>
        <end position="299"/>
    </location>
</feature>
<dbReference type="InterPro" id="IPR000387">
    <property type="entry name" value="Tyr_Pase_dom"/>
</dbReference>
<evidence type="ECO:0000313" key="5">
    <source>
        <dbReference type="WBParaSite" id="PSU_v2.g11601.t1"/>
    </source>
</evidence>
<keyword evidence="4" id="KW-1185">Reference proteome</keyword>
<feature type="region of interest" description="Disordered" evidence="1">
    <location>
        <begin position="245"/>
        <end position="277"/>
    </location>
</feature>
<dbReference type="Gene3D" id="3.90.190.10">
    <property type="entry name" value="Protein tyrosine phosphatase superfamily"/>
    <property type="match status" value="1"/>
</dbReference>
<feature type="compositionally biased region" description="Basic and acidic residues" evidence="1">
    <location>
        <begin position="330"/>
        <end position="340"/>
    </location>
</feature>
<name>A0A914XXB2_9BILA</name>
<dbReference type="PROSITE" id="PS50056">
    <property type="entry name" value="TYR_PHOSPHATASE_2"/>
    <property type="match status" value="1"/>
</dbReference>
<dbReference type="GO" id="GO:0004725">
    <property type="term" value="F:protein tyrosine phosphatase activity"/>
    <property type="evidence" value="ECO:0007669"/>
    <property type="project" value="InterPro"/>
</dbReference>
<dbReference type="Proteomes" id="UP000887577">
    <property type="component" value="Unplaced"/>
</dbReference>
<feature type="compositionally biased region" description="Polar residues" evidence="1">
    <location>
        <begin position="319"/>
        <end position="328"/>
    </location>
</feature>
<dbReference type="PROSITE" id="PS00383">
    <property type="entry name" value="TYR_PHOSPHATASE_1"/>
    <property type="match status" value="1"/>
</dbReference>
<feature type="region of interest" description="Disordered" evidence="1">
    <location>
        <begin position="289"/>
        <end position="394"/>
    </location>
</feature>
<evidence type="ECO:0000313" key="4">
    <source>
        <dbReference type="Proteomes" id="UP000887577"/>
    </source>
</evidence>
<dbReference type="InterPro" id="IPR003595">
    <property type="entry name" value="Tyr_Pase_cat"/>
</dbReference>
<dbReference type="PANTHER" id="PTHR46163">
    <property type="entry name" value="TYROSINE-PROTEIN PHOSPHATASE-RELATED"/>
    <property type="match status" value="1"/>
</dbReference>
<dbReference type="PROSITE" id="PS50055">
    <property type="entry name" value="TYR_PHOSPHATASE_PTP"/>
    <property type="match status" value="1"/>
</dbReference>
<feature type="compositionally biased region" description="Low complexity" evidence="1">
    <location>
        <begin position="163"/>
        <end position="181"/>
    </location>
</feature>
<dbReference type="SMART" id="SM00404">
    <property type="entry name" value="PTPc_motif"/>
    <property type="match status" value="1"/>
</dbReference>
<dbReference type="InterPro" id="IPR016130">
    <property type="entry name" value="Tyr_Pase_AS"/>
</dbReference>
<accession>A0A914XXB2</accession>
<feature type="region of interest" description="Disordered" evidence="1">
    <location>
        <begin position="107"/>
        <end position="230"/>
    </location>
</feature>
<feature type="domain" description="Tyrosine-protein phosphatase" evidence="2">
    <location>
        <begin position="1"/>
        <end position="74"/>
    </location>
</feature>
<evidence type="ECO:0000259" key="3">
    <source>
        <dbReference type="PROSITE" id="PS50056"/>
    </source>
</evidence>
<dbReference type="PRINTS" id="PR00700">
    <property type="entry name" value="PRTYPHPHTASE"/>
</dbReference>
<dbReference type="WBParaSite" id="PSU_v2.g11601.t1">
    <property type="protein sequence ID" value="PSU_v2.g11601.t1"/>
    <property type="gene ID" value="PSU_v2.g11601"/>
</dbReference>
<dbReference type="InterPro" id="IPR052782">
    <property type="entry name" value="Oocyte-zygote_transition_reg"/>
</dbReference>
<sequence>MHIARSSRYPVCVHCSAGIGRTGTLVALELLQRNFMHSIEPSVPQIVSEIRSQRAQAVQTEDQLVWIYFVMLGKLCYHGLMAQQDYKVFHAEYEDYIKAMGGQQPIAPSFPKESAPIKAPSGENVTQPPAMSKGKARRRPKTQRMRNQSVNKDEENGVILLGPAAAATQTPQPPAASSSSSGIDLQQQLQPRRRSAPSSGISNPTINREPKSQRRRRKPKEINKRAEGLVPAQIGGRMAVAEELPQQQQQQQYRNYHSLQQQLQQQQQQRPSEKRLQQAPIIAAIAKQDEEYETARSDRPPPLPPLKTSSEMPQAPSCEDNNYNSASAENLRRKSDEDAQPKSVFLQPHLASEQKKQFFAASKPMPNGPSPAPTKDDNSYYLDAPLTPGKSGTPVKFDDADGYFAAPKNKFVFKFVYFF</sequence>
<feature type="compositionally biased region" description="Low complexity" evidence="1">
    <location>
        <begin position="246"/>
        <end position="269"/>
    </location>
</feature>
<feature type="domain" description="Tyrosine specific protein phosphatases" evidence="3">
    <location>
        <begin position="1"/>
        <end position="65"/>
    </location>
</feature>
<dbReference type="PANTHER" id="PTHR46163:SF5">
    <property type="entry name" value="TYROSINE-PROTEIN PHOSPHATASE"/>
    <property type="match status" value="1"/>
</dbReference>
<dbReference type="AlphaFoldDB" id="A0A914XXB2"/>
<dbReference type="InterPro" id="IPR029021">
    <property type="entry name" value="Prot-tyrosine_phosphatase-like"/>
</dbReference>